<comment type="caution">
    <text evidence="2">The sequence shown here is derived from an EMBL/GenBank/DDBJ whole genome shotgun (WGS) entry which is preliminary data.</text>
</comment>
<protein>
    <submittedName>
        <fullName evidence="2">Uncharacterized protein</fullName>
    </submittedName>
</protein>
<feature type="region of interest" description="Disordered" evidence="1">
    <location>
        <begin position="187"/>
        <end position="315"/>
    </location>
</feature>
<name>A0A813FWS9_POLGL</name>
<sequence>VPAELVAAAAPEVAGGPEKEDKGKAEEKRSRSGRRASRSRSRRGSRSRSRRSRRRSKGSSRRSRSRRRSRSSRRRSRGDRRRSRSRDRRADDERRRREDERRRAAEDRRKEDERRRDDRQRDDRQGVEERRVDNLKFVDRSDPAGDDRRAGLSHKPAWMTRGTDVNKEVAAAAPSGGAQVLGETAGDLVKPGLPKADLEQPEKQVPKGPSGPDPFGDVFREAKASVGSGSGGGNCVAGGWRAGAPLPPQENFFSSGASSKPVSRGQLPPQEQIFASKGSSGSGESTQFPSFASQPLRPANLSEQYQASSGSACRPSLAYGGGGCGC</sequence>
<feature type="non-terminal residue" evidence="2">
    <location>
        <position position="1"/>
    </location>
</feature>
<evidence type="ECO:0000256" key="1">
    <source>
        <dbReference type="SAM" id="MobiDB-lite"/>
    </source>
</evidence>
<accession>A0A813FWS9</accession>
<feature type="region of interest" description="Disordered" evidence="1">
    <location>
        <begin position="1"/>
        <end position="163"/>
    </location>
</feature>
<feature type="compositionally biased region" description="Polar residues" evidence="1">
    <location>
        <begin position="301"/>
        <end position="311"/>
    </location>
</feature>
<organism evidence="2 3">
    <name type="scientific">Polarella glacialis</name>
    <name type="common">Dinoflagellate</name>
    <dbReference type="NCBI Taxonomy" id="89957"/>
    <lineage>
        <taxon>Eukaryota</taxon>
        <taxon>Sar</taxon>
        <taxon>Alveolata</taxon>
        <taxon>Dinophyceae</taxon>
        <taxon>Suessiales</taxon>
        <taxon>Suessiaceae</taxon>
        <taxon>Polarella</taxon>
    </lineage>
</organism>
<feature type="compositionally biased region" description="Polar residues" evidence="1">
    <location>
        <begin position="251"/>
        <end position="261"/>
    </location>
</feature>
<evidence type="ECO:0000313" key="2">
    <source>
        <dbReference type="EMBL" id="CAE8618095.1"/>
    </source>
</evidence>
<reference evidence="2" key="1">
    <citation type="submission" date="2021-02" db="EMBL/GenBank/DDBJ databases">
        <authorList>
            <person name="Dougan E. K."/>
            <person name="Rhodes N."/>
            <person name="Thang M."/>
            <person name="Chan C."/>
        </authorList>
    </citation>
    <scope>NUCLEOTIDE SEQUENCE</scope>
</reference>
<dbReference type="Proteomes" id="UP000654075">
    <property type="component" value="Unassembled WGS sequence"/>
</dbReference>
<feature type="compositionally biased region" description="Basic residues" evidence="1">
    <location>
        <begin position="31"/>
        <end position="87"/>
    </location>
</feature>
<feature type="compositionally biased region" description="Polar residues" evidence="1">
    <location>
        <begin position="277"/>
        <end position="293"/>
    </location>
</feature>
<evidence type="ECO:0000313" key="3">
    <source>
        <dbReference type="Proteomes" id="UP000654075"/>
    </source>
</evidence>
<keyword evidence="3" id="KW-1185">Reference proteome</keyword>
<feature type="non-terminal residue" evidence="2">
    <location>
        <position position="326"/>
    </location>
</feature>
<feature type="compositionally biased region" description="Low complexity" evidence="1">
    <location>
        <begin position="1"/>
        <end position="16"/>
    </location>
</feature>
<dbReference type="EMBL" id="CAJNNV010026400">
    <property type="protein sequence ID" value="CAE8618095.1"/>
    <property type="molecule type" value="Genomic_DNA"/>
</dbReference>
<proteinExistence type="predicted"/>
<gene>
    <name evidence="2" type="ORF">PGLA1383_LOCUS35746</name>
</gene>
<dbReference type="AlphaFoldDB" id="A0A813FWS9"/>
<feature type="compositionally biased region" description="Basic and acidic residues" evidence="1">
    <location>
        <begin position="17"/>
        <end position="30"/>
    </location>
</feature>
<feature type="compositionally biased region" description="Basic and acidic residues" evidence="1">
    <location>
        <begin position="88"/>
        <end position="150"/>
    </location>
</feature>
<feature type="compositionally biased region" description="Basic and acidic residues" evidence="1">
    <location>
        <begin position="196"/>
        <end position="205"/>
    </location>
</feature>